<accession>A0A845HU09</accession>
<evidence type="ECO:0000259" key="1">
    <source>
        <dbReference type="Pfam" id="PF03372"/>
    </source>
</evidence>
<name>A0A845HU09_9BURK</name>
<dbReference type="SUPFAM" id="SSF56219">
    <property type="entry name" value="DNase I-like"/>
    <property type="match status" value="1"/>
</dbReference>
<keyword evidence="2" id="KW-0540">Nuclease</keyword>
<dbReference type="InterPro" id="IPR047971">
    <property type="entry name" value="ExeM-like"/>
</dbReference>
<dbReference type="AlphaFoldDB" id="A0A845HU09"/>
<dbReference type="RefSeq" id="WP_161093162.1">
    <property type="nucleotide sequence ID" value="NZ_WWCV01000104.1"/>
</dbReference>
<keyword evidence="2" id="KW-0255">Endonuclease</keyword>
<dbReference type="CDD" id="cd10283">
    <property type="entry name" value="MnuA_DNase1-like"/>
    <property type="match status" value="1"/>
</dbReference>
<dbReference type="GO" id="GO:0004519">
    <property type="term" value="F:endonuclease activity"/>
    <property type="evidence" value="ECO:0007669"/>
    <property type="project" value="UniProtKB-KW"/>
</dbReference>
<dbReference type="InterPro" id="IPR005135">
    <property type="entry name" value="Endo/exonuclease/phosphatase"/>
</dbReference>
<dbReference type="PANTHER" id="PTHR42834">
    <property type="entry name" value="ENDONUCLEASE/EXONUCLEASE/PHOSPHATASE FAMILY PROTEIN (AFU_ORTHOLOGUE AFUA_3G09210)"/>
    <property type="match status" value="1"/>
</dbReference>
<keyword evidence="3" id="KW-1185">Reference proteome</keyword>
<dbReference type="Gene3D" id="3.60.10.10">
    <property type="entry name" value="Endonuclease/exonuclease/phosphatase"/>
    <property type="match status" value="1"/>
</dbReference>
<organism evidence="2 3">
    <name type="scientific">Duganella vulcania</name>
    <dbReference type="NCBI Taxonomy" id="2692166"/>
    <lineage>
        <taxon>Bacteria</taxon>
        <taxon>Pseudomonadati</taxon>
        <taxon>Pseudomonadota</taxon>
        <taxon>Betaproteobacteria</taxon>
        <taxon>Burkholderiales</taxon>
        <taxon>Oxalobacteraceae</taxon>
        <taxon>Telluria group</taxon>
        <taxon>Duganella</taxon>
    </lineage>
</organism>
<gene>
    <name evidence="2" type="ORF">GTP81_29680</name>
</gene>
<feature type="non-terminal residue" evidence="2">
    <location>
        <position position="1"/>
    </location>
</feature>
<keyword evidence="2" id="KW-0378">Hydrolase</keyword>
<protein>
    <submittedName>
        <fullName evidence="2">ExeM/NucH family extracellular endonuclease</fullName>
    </submittedName>
</protein>
<dbReference type="Proteomes" id="UP000484875">
    <property type="component" value="Unassembled WGS sequence"/>
</dbReference>
<dbReference type="PANTHER" id="PTHR42834:SF1">
    <property type="entry name" value="ENDONUCLEASE_EXONUCLEASE_PHOSPHATASE FAMILY PROTEIN (AFU_ORTHOLOGUE AFUA_3G09210)"/>
    <property type="match status" value="1"/>
</dbReference>
<dbReference type="EMBL" id="WWCV01000104">
    <property type="protein sequence ID" value="MYN20913.1"/>
    <property type="molecule type" value="Genomic_DNA"/>
</dbReference>
<evidence type="ECO:0000313" key="3">
    <source>
        <dbReference type="Proteomes" id="UP000484875"/>
    </source>
</evidence>
<dbReference type="CDD" id="cd04486">
    <property type="entry name" value="YhcR_OBF_like"/>
    <property type="match status" value="1"/>
</dbReference>
<sequence>ALHACGVPAAPPIVASCPANLAMALGFAGSADLSATDADGIVNNAVITSAAVPGISLVNFQAASAAGANATVSLSVGAGVAQGSYPVVVRFDNDQSQQASCTINVSVASPTGVTHSIPQIQGPGETSPYAGTVQTTEGVVTAKVGSGFFLQDPVGDGDPQTSDGIFVYTTAANSGTVQVGDQVRITGTVTDYAPVAGGHAYTELQNISAIVKTGSGIAVTPTNIQLPYANLGQVEGMLVRFTNALTVSQLEFLGDRGEVTLSSGRLEAPTNHYRAGSNEAKALALANAGNQIVLDDGIFTTPATIPYLGADGSLRAGDTVSGLTGVVDFGAKGGGGAGFKLQPTVAPVFSQDNPRSAPPALVAGNIKVASANVLNYFTTFTNGTDVEGHTVQGCSLGSSVSKSNCRGADNLNEFNRQTAKIVGELKSIDADVFGLMEIQNSGEYTVGYLVKALNEAISPGTGFQTYAVVPKPASTGTDAIRVAMIYKPASLTMVGGALSDADSINNRPPMAQTFAAANGARFSLIVNHLKSKGSCPAGSGGDADKGDGQSCWNATRVNQATRLVTTFAPQVAAAAGDAKVLMIGDFNSYGMEDPIKVITDTGYVNQLERFVRGGGGMPYSFVFNGEAGYLDHALASPALTPSVVDAAEWHNNADEPTVVDYNTDGKPEDKYTAAPYRASDHDPVVISLNLAAPYSDVSAGVTTSATGLVFSRATGKYSSTFSVTNTGAAALSGPFQVEFDGLPAGVTLSNASGSHAGAPYITVNAATLAPGATVSFALSFSKTGTANISYTTKVYSGNF</sequence>
<dbReference type="Pfam" id="PF03372">
    <property type="entry name" value="Exo_endo_phos"/>
    <property type="match status" value="1"/>
</dbReference>
<dbReference type="NCBIfam" id="NF033681">
    <property type="entry name" value="ExeM_NucH_DNase"/>
    <property type="match status" value="1"/>
</dbReference>
<evidence type="ECO:0000313" key="2">
    <source>
        <dbReference type="EMBL" id="MYN20913.1"/>
    </source>
</evidence>
<reference evidence="2 3" key="1">
    <citation type="submission" date="2019-12" db="EMBL/GenBank/DDBJ databases">
        <title>Novel species isolated from a subtropical stream in China.</title>
        <authorList>
            <person name="Lu H."/>
        </authorList>
    </citation>
    <scope>NUCLEOTIDE SEQUENCE [LARGE SCALE GENOMIC DNA]</scope>
    <source>
        <strain evidence="2 3">FT107W</strain>
    </source>
</reference>
<dbReference type="InterPro" id="IPR036691">
    <property type="entry name" value="Endo/exonu/phosph_ase_sf"/>
</dbReference>
<proteinExistence type="predicted"/>
<feature type="domain" description="Endonuclease/exonuclease/phosphatase" evidence="1">
    <location>
        <begin position="410"/>
        <end position="681"/>
    </location>
</feature>
<comment type="caution">
    <text evidence="2">The sequence shown here is derived from an EMBL/GenBank/DDBJ whole genome shotgun (WGS) entry which is preliminary data.</text>
</comment>